<dbReference type="EMBL" id="AECV01000001">
    <property type="protein sequence ID" value="EFW30722.1"/>
    <property type="molecule type" value="Genomic_DNA"/>
</dbReference>
<organism evidence="1 2">
    <name type="scientific">Selenomonas artemidis F0399</name>
    <dbReference type="NCBI Taxonomy" id="749551"/>
    <lineage>
        <taxon>Bacteria</taxon>
        <taxon>Bacillati</taxon>
        <taxon>Bacillota</taxon>
        <taxon>Negativicutes</taxon>
        <taxon>Selenomonadales</taxon>
        <taxon>Selenomonadaceae</taxon>
        <taxon>Selenomonas</taxon>
    </lineage>
</organism>
<dbReference type="HOGENOM" id="CLU_2920153_0_0_9"/>
<evidence type="ECO:0000313" key="1">
    <source>
        <dbReference type="EMBL" id="EFW30722.1"/>
    </source>
</evidence>
<proteinExistence type="predicted"/>
<gene>
    <name evidence="1" type="ORF">HMPREF9555_00351</name>
</gene>
<comment type="caution">
    <text evidence="1">The sequence shown here is derived from an EMBL/GenBank/DDBJ whole genome shotgun (WGS) entry which is preliminary data.</text>
</comment>
<dbReference type="AlphaFoldDB" id="E7N058"/>
<accession>E7N058</accession>
<sequence length="61" mass="7388">MTQRAFLQPLFLLFKNMFREQKNAKNMFLKVLTEQTFCDILYPNKGFENIYTKTIRTEGYL</sequence>
<name>E7N058_9FIRM</name>
<protein>
    <submittedName>
        <fullName evidence="1">Uncharacterized protein</fullName>
    </submittedName>
</protein>
<dbReference type="STRING" id="749551.HMPREF9555_00351"/>
<dbReference type="Proteomes" id="UP000004633">
    <property type="component" value="Unassembled WGS sequence"/>
</dbReference>
<reference evidence="1 2" key="1">
    <citation type="submission" date="2010-08" db="EMBL/GenBank/DDBJ databases">
        <authorList>
            <person name="Weinstock G."/>
            <person name="Sodergren E."/>
            <person name="Clifton S."/>
            <person name="Fulton L."/>
            <person name="Fulton B."/>
            <person name="Courtney L."/>
            <person name="Fronick C."/>
            <person name="Harrison M."/>
            <person name="Strong C."/>
            <person name="Farmer C."/>
            <person name="Delahaunty K."/>
            <person name="Markovic C."/>
            <person name="Hall O."/>
            <person name="Minx P."/>
            <person name="Tomlinson C."/>
            <person name="Mitreva M."/>
            <person name="Hou S."/>
            <person name="Chen J."/>
            <person name="Wollam A."/>
            <person name="Pepin K.H."/>
            <person name="Johnson M."/>
            <person name="Bhonagiri V."/>
            <person name="Zhang X."/>
            <person name="Suruliraj S."/>
            <person name="Warren W."/>
            <person name="Chinwalla A."/>
            <person name="Mardis E.R."/>
            <person name="Wilson R.K."/>
        </authorList>
    </citation>
    <scope>NUCLEOTIDE SEQUENCE [LARGE SCALE GENOMIC DNA]</scope>
    <source>
        <strain evidence="1 2">F0399</strain>
    </source>
</reference>
<keyword evidence="2" id="KW-1185">Reference proteome</keyword>
<evidence type="ECO:0000313" key="2">
    <source>
        <dbReference type="Proteomes" id="UP000004633"/>
    </source>
</evidence>